<gene>
    <name evidence="1" type="ORF">K504DRAFT_490112</name>
</gene>
<dbReference type="AlphaFoldDB" id="A0A6G1KE89"/>
<feature type="non-terminal residue" evidence="1">
    <location>
        <position position="1"/>
    </location>
</feature>
<dbReference type="Proteomes" id="UP000799428">
    <property type="component" value="Unassembled WGS sequence"/>
</dbReference>
<protein>
    <submittedName>
        <fullName evidence="1">Uncharacterized protein</fullName>
    </submittedName>
</protein>
<proteinExistence type="predicted"/>
<reference evidence="1" key="1">
    <citation type="journal article" date="2020" name="Stud. Mycol.">
        <title>101 Dothideomycetes genomes: a test case for predicting lifestyles and emergence of pathogens.</title>
        <authorList>
            <person name="Haridas S."/>
            <person name="Albert R."/>
            <person name="Binder M."/>
            <person name="Bloem J."/>
            <person name="Labutti K."/>
            <person name="Salamov A."/>
            <person name="Andreopoulos B."/>
            <person name="Baker S."/>
            <person name="Barry K."/>
            <person name="Bills G."/>
            <person name="Bluhm B."/>
            <person name="Cannon C."/>
            <person name="Castanera R."/>
            <person name="Culley D."/>
            <person name="Daum C."/>
            <person name="Ezra D."/>
            <person name="Gonzalez J."/>
            <person name="Henrissat B."/>
            <person name="Kuo A."/>
            <person name="Liang C."/>
            <person name="Lipzen A."/>
            <person name="Lutzoni F."/>
            <person name="Magnuson J."/>
            <person name="Mondo S."/>
            <person name="Nolan M."/>
            <person name="Ohm R."/>
            <person name="Pangilinan J."/>
            <person name="Park H.-J."/>
            <person name="Ramirez L."/>
            <person name="Alfaro M."/>
            <person name="Sun H."/>
            <person name="Tritt A."/>
            <person name="Yoshinaga Y."/>
            <person name="Zwiers L.-H."/>
            <person name="Turgeon B."/>
            <person name="Goodwin S."/>
            <person name="Spatafora J."/>
            <person name="Crous P."/>
            <person name="Grigoriev I."/>
        </authorList>
    </citation>
    <scope>NUCLEOTIDE SEQUENCE</scope>
    <source>
        <strain evidence="1">CBS 279.74</strain>
    </source>
</reference>
<accession>A0A6G1KE89</accession>
<dbReference type="OrthoDB" id="5383867at2759"/>
<sequence length="64" mass="7348">MVPNIIHYPGTERADICVHCSRCIPIPPKTESPSRFEPHQLSFSAQNVMMMARWRAIRPSKILT</sequence>
<name>A0A6G1KE89_9PLEO</name>
<evidence type="ECO:0000313" key="1">
    <source>
        <dbReference type="EMBL" id="KAF2711206.1"/>
    </source>
</evidence>
<organism evidence="1 2">
    <name type="scientific">Pleomassaria siparia CBS 279.74</name>
    <dbReference type="NCBI Taxonomy" id="1314801"/>
    <lineage>
        <taxon>Eukaryota</taxon>
        <taxon>Fungi</taxon>
        <taxon>Dikarya</taxon>
        <taxon>Ascomycota</taxon>
        <taxon>Pezizomycotina</taxon>
        <taxon>Dothideomycetes</taxon>
        <taxon>Pleosporomycetidae</taxon>
        <taxon>Pleosporales</taxon>
        <taxon>Pleomassariaceae</taxon>
        <taxon>Pleomassaria</taxon>
    </lineage>
</organism>
<evidence type="ECO:0000313" key="2">
    <source>
        <dbReference type="Proteomes" id="UP000799428"/>
    </source>
</evidence>
<keyword evidence="2" id="KW-1185">Reference proteome</keyword>
<dbReference type="EMBL" id="MU005768">
    <property type="protein sequence ID" value="KAF2711206.1"/>
    <property type="molecule type" value="Genomic_DNA"/>
</dbReference>